<feature type="compositionally biased region" description="Pro residues" evidence="1">
    <location>
        <begin position="35"/>
        <end position="44"/>
    </location>
</feature>
<accession>A0A6V7PHE2</accession>
<evidence type="ECO:0000256" key="1">
    <source>
        <dbReference type="SAM" id="MobiDB-lite"/>
    </source>
</evidence>
<protein>
    <submittedName>
        <fullName evidence="2">Uncharacterized protein</fullName>
    </submittedName>
</protein>
<proteinExistence type="predicted"/>
<feature type="region of interest" description="Disordered" evidence="1">
    <location>
        <begin position="1"/>
        <end position="114"/>
    </location>
</feature>
<feature type="compositionally biased region" description="Basic and acidic residues" evidence="1">
    <location>
        <begin position="65"/>
        <end position="91"/>
    </location>
</feature>
<evidence type="ECO:0000313" key="2">
    <source>
        <dbReference type="EMBL" id="CAD1830292.1"/>
    </source>
</evidence>
<dbReference type="EMBL" id="LR862148">
    <property type="protein sequence ID" value="CAD1830292.1"/>
    <property type="molecule type" value="Genomic_DNA"/>
</dbReference>
<dbReference type="AlphaFoldDB" id="A0A6V7PHE2"/>
<reference evidence="2" key="1">
    <citation type="submission" date="2020-07" db="EMBL/GenBank/DDBJ databases">
        <authorList>
            <person name="Lin J."/>
        </authorList>
    </citation>
    <scope>NUCLEOTIDE SEQUENCE</scope>
</reference>
<sequence length="114" mass="12816">MDRPLEPFLGPSIISGLSRTIRTQNSVSSSAPSPSRSPPSPSPPLLRRHPRHPENRSRVPPQALGRDHPPRGVRQRPETPAELRHEVVRREPPRHRRSRSSYSAAIKTGRAFAF</sequence>
<feature type="compositionally biased region" description="Polar residues" evidence="1">
    <location>
        <begin position="15"/>
        <end position="25"/>
    </location>
</feature>
<gene>
    <name evidence="2" type="ORF">CB5_LOCUS13503</name>
</gene>
<name>A0A6V7PHE2_ANACO</name>
<organism evidence="2">
    <name type="scientific">Ananas comosus var. bracteatus</name>
    <name type="common">red pineapple</name>
    <dbReference type="NCBI Taxonomy" id="296719"/>
    <lineage>
        <taxon>Eukaryota</taxon>
        <taxon>Viridiplantae</taxon>
        <taxon>Streptophyta</taxon>
        <taxon>Embryophyta</taxon>
        <taxon>Tracheophyta</taxon>
        <taxon>Spermatophyta</taxon>
        <taxon>Magnoliopsida</taxon>
        <taxon>Liliopsida</taxon>
        <taxon>Poales</taxon>
        <taxon>Bromeliaceae</taxon>
        <taxon>Bromelioideae</taxon>
        <taxon>Ananas</taxon>
    </lineage>
</organism>